<organism evidence="3 4">
    <name type="scientific">Tahibacter aquaticus</name>
    <dbReference type="NCBI Taxonomy" id="520092"/>
    <lineage>
        <taxon>Bacteria</taxon>
        <taxon>Pseudomonadati</taxon>
        <taxon>Pseudomonadota</taxon>
        <taxon>Gammaproteobacteria</taxon>
        <taxon>Lysobacterales</taxon>
        <taxon>Rhodanobacteraceae</taxon>
        <taxon>Tahibacter</taxon>
    </lineage>
</organism>
<name>A0A4R6Z7V6_9GAMM</name>
<feature type="compositionally biased region" description="Basic and acidic residues" evidence="1">
    <location>
        <begin position="318"/>
        <end position="343"/>
    </location>
</feature>
<sequence length="359" mass="38498">MIRPELRNFLTPVRTAAVLVFALATAAAQAAPPPDASLVQALEGIWQGQRPAVTRLSEDYTRDPSVDPPRYTVPVKDAPEYVALDAEHSEIELGKKRFVANESPWGPFPLINTDDAELLEINFARKRYVVISAIGAGLYGIGDWQRFGFLHVIDVSNRGTPVYYPLFAEAGMRDKVLGRLPNSAVLNFARLVPSRWANNTQVNGYEVLLYSLQPRGPERVIGDDARPLAYTLTRDDANAPWVLARTPATPIANVRDDANRAFSAPPMKNALPQTPVPASSGGTAAAATAAPAATSGQAQAATDPASDPAAAKKKARKDKNDQRKKEVKDAASEIAKDAAKDAASEAASEAAKKAIPSIR</sequence>
<evidence type="ECO:0000256" key="1">
    <source>
        <dbReference type="SAM" id="MobiDB-lite"/>
    </source>
</evidence>
<dbReference type="EMBL" id="SNZH01000002">
    <property type="protein sequence ID" value="TDR47875.1"/>
    <property type="molecule type" value="Genomic_DNA"/>
</dbReference>
<evidence type="ECO:0000256" key="2">
    <source>
        <dbReference type="SAM" id="SignalP"/>
    </source>
</evidence>
<feature type="chain" id="PRO_5020960995" evidence="2">
    <location>
        <begin position="31"/>
        <end position="359"/>
    </location>
</feature>
<gene>
    <name evidence="3" type="ORF">DFR29_102537</name>
</gene>
<dbReference type="RefSeq" id="WP_133817580.1">
    <property type="nucleotide sequence ID" value="NZ_SNZH01000002.1"/>
</dbReference>
<dbReference type="AlphaFoldDB" id="A0A4R6Z7V6"/>
<keyword evidence="4" id="KW-1185">Reference proteome</keyword>
<feature type="region of interest" description="Disordered" evidence="1">
    <location>
        <begin position="262"/>
        <end position="359"/>
    </location>
</feature>
<proteinExistence type="predicted"/>
<comment type="caution">
    <text evidence="3">The sequence shown here is derived from an EMBL/GenBank/DDBJ whole genome shotgun (WGS) entry which is preliminary data.</text>
</comment>
<reference evidence="3 4" key="1">
    <citation type="submission" date="2019-03" db="EMBL/GenBank/DDBJ databases">
        <title>Genomic Encyclopedia of Type Strains, Phase IV (KMG-IV): sequencing the most valuable type-strain genomes for metagenomic binning, comparative biology and taxonomic classification.</title>
        <authorList>
            <person name="Goeker M."/>
        </authorList>
    </citation>
    <scope>NUCLEOTIDE SEQUENCE [LARGE SCALE GENOMIC DNA]</scope>
    <source>
        <strain evidence="3 4">DSM 21667</strain>
    </source>
</reference>
<feature type="signal peptide" evidence="2">
    <location>
        <begin position="1"/>
        <end position="30"/>
    </location>
</feature>
<feature type="compositionally biased region" description="Low complexity" evidence="1">
    <location>
        <begin position="344"/>
        <end position="359"/>
    </location>
</feature>
<evidence type="ECO:0000313" key="4">
    <source>
        <dbReference type="Proteomes" id="UP000295293"/>
    </source>
</evidence>
<dbReference type="Proteomes" id="UP000295293">
    <property type="component" value="Unassembled WGS sequence"/>
</dbReference>
<dbReference type="OrthoDB" id="6887915at2"/>
<accession>A0A4R6Z7V6</accession>
<evidence type="ECO:0000313" key="3">
    <source>
        <dbReference type="EMBL" id="TDR47875.1"/>
    </source>
</evidence>
<protein>
    <submittedName>
        <fullName evidence="3">Uncharacterized protein</fullName>
    </submittedName>
</protein>
<feature type="compositionally biased region" description="Low complexity" evidence="1">
    <location>
        <begin position="277"/>
        <end position="309"/>
    </location>
</feature>
<keyword evidence="2" id="KW-0732">Signal</keyword>